<evidence type="ECO:0000259" key="12">
    <source>
        <dbReference type="Pfam" id="PF26002"/>
    </source>
</evidence>
<dbReference type="NCBIfam" id="TIGR01843">
    <property type="entry name" value="type_I_hlyD"/>
    <property type="match status" value="1"/>
</dbReference>
<name>A0A0S2F4Z4_LYSAN</name>
<evidence type="ECO:0000256" key="6">
    <source>
        <dbReference type="ARBA" id="ARBA00022692"/>
    </source>
</evidence>
<comment type="subcellular location">
    <subcellularLocation>
        <location evidence="1 9">Cell inner membrane</location>
        <topology evidence="1 9">Single-pass membrane protein</topology>
    </subcellularLocation>
</comment>
<keyword evidence="5 9" id="KW-0997">Cell inner membrane</keyword>
<keyword evidence="4 9" id="KW-1003">Cell membrane</keyword>
<evidence type="ECO:0000256" key="7">
    <source>
        <dbReference type="ARBA" id="ARBA00022989"/>
    </source>
</evidence>
<keyword evidence="14" id="KW-1185">Reference proteome</keyword>
<accession>A0A0S2F4Z4</accession>
<keyword evidence="6" id="KW-0812">Transmembrane</keyword>
<protein>
    <recommendedName>
        <fullName evidence="9">Membrane fusion protein (MFP) family protein</fullName>
    </recommendedName>
</protein>
<dbReference type="InterPro" id="IPR050739">
    <property type="entry name" value="MFP"/>
</dbReference>
<dbReference type="Pfam" id="PF26002">
    <property type="entry name" value="Beta-barrel_AprE"/>
    <property type="match status" value="1"/>
</dbReference>
<sequence length="417" mass="45725">MPWSRRTAAALAALFLAAVIWSVWGHLDIQADAAGRLLVPSNSKIVHSLEAGEIASIHVRDGVGVKAGDPLIGLNSVGADAELKELRSQLNFKRLEQARLQALLTDAPMENLILPEGIPDADASVAREHLISATRERDANLVGLDDEIGVNQASQYAREVDIGALGELGKNADTRLDAYRRLAAGKLLSNVELQQQERERLELERSISQQRAELVVLKAQHRALKDQRTSYLAKTAKEHHDGLSTLRNDISALTQRLVKANEALRLRTLRATVDGVVQQLAVHTLGGAVQPGQQLMVIVPSERGLQAEVMVLNRDVGFVHPGQSVELKIDSFPYSRYGTVPGKIIHVSRDAVKDDRLGLVFPARVSLQRFHMSQESGTLPLQAGMGVVAEIRTGERRVIDYLLGPLREYRSEALGER</sequence>
<reference evidence="13 14" key="1">
    <citation type="journal article" date="2015" name="BMC Genomics">
        <title>Comparative genomics and metabolic profiling of the genus Lysobacter.</title>
        <authorList>
            <person name="de Bruijn I."/>
            <person name="Cheng X."/>
            <person name="de Jager V."/>
            <person name="Exposito R.G."/>
            <person name="Watrous J."/>
            <person name="Patel N."/>
            <person name="Postma J."/>
            <person name="Dorrestein P.C."/>
            <person name="Kobayashi D."/>
            <person name="Raaijmakers J.M."/>
        </authorList>
    </citation>
    <scope>NUCLEOTIDE SEQUENCE [LARGE SCALE GENOMIC DNA]</scope>
    <source>
        <strain evidence="13 14">76</strain>
    </source>
</reference>
<dbReference type="PATRIC" id="fig|84531.8.peg.480"/>
<feature type="coiled-coil region" evidence="10">
    <location>
        <begin position="184"/>
        <end position="263"/>
    </location>
</feature>
<dbReference type="InterPro" id="IPR059040">
    <property type="entry name" value="HH_CyaD-like"/>
</dbReference>
<dbReference type="GO" id="GO:0009306">
    <property type="term" value="P:protein secretion"/>
    <property type="evidence" value="ECO:0007669"/>
    <property type="project" value="InterPro"/>
</dbReference>
<feature type="domain" description="CyaD-like alpha-helical hairpin" evidence="11">
    <location>
        <begin position="78"/>
        <end position="263"/>
    </location>
</feature>
<proteinExistence type="inferred from homology"/>
<evidence type="ECO:0000256" key="5">
    <source>
        <dbReference type="ARBA" id="ARBA00022519"/>
    </source>
</evidence>
<evidence type="ECO:0000256" key="8">
    <source>
        <dbReference type="ARBA" id="ARBA00023136"/>
    </source>
</evidence>
<dbReference type="EMBL" id="CP011129">
    <property type="protein sequence ID" value="ALN78623.1"/>
    <property type="molecule type" value="Genomic_DNA"/>
</dbReference>
<dbReference type="KEGG" id="lab:LA76x_0462"/>
<evidence type="ECO:0000259" key="11">
    <source>
        <dbReference type="Pfam" id="PF25988"/>
    </source>
</evidence>
<dbReference type="InterPro" id="IPR010129">
    <property type="entry name" value="T1SS_HlyD"/>
</dbReference>
<evidence type="ECO:0000313" key="13">
    <source>
        <dbReference type="EMBL" id="ALN78623.1"/>
    </source>
</evidence>
<dbReference type="Gene3D" id="2.40.30.170">
    <property type="match status" value="1"/>
</dbReference>
<evidence type="ECO:0000256" key="1">
    <source>
        <dbReference type="ARBA" id="ARBA00004377"/>
    </source>
</evidence>
<keyword evidence="10" id="KW-0175">Coiled coil</keyword>
<evidence type="ECO:0000256" key="2">
    <source>
        <dbReference type="ARBA" id="ARBA00009477"/>
    </source>
</evidence>
<dbReference type="GO" id="GO:0005886">
    <property type="term" value="C:plasma membrane"/>
    <property type="evidence" value="ECO:0007669"/>
    <property type="project" value="UniProtKB-SubCell"/>
</dbReference>
<dbReference type="Pfam" id="PF25988">
    <property type="entry name" value="HH_CyaD"/>
    <property type="match status" value="1"/>
</dbReference>
<dbReference type="PANTHER" id="PTHR30386">
    <property type="entry name" value="MEMBRANE FUSION SUBUNIT OF EMRAB-TOLC MULTIDRUG EFFLUX PUMP"/>
    <property type="match status" value="1"/>
</dbReference>
<evidence type="ECO:0000256" key="4">
    <source>
        <dbReference type="ARBA" id="ARBA00022475"/>
    </source>
</evidence>
<dbReference type="InterPro" id="IPR058982">
    <property type="entry name" value="Beta-barrel_AprE"/>
</dbReference>
<dbReference type="PANTHER" id="PTHR30386:SF27">
    <property type="entry name" value="MEMBRANE FUSION PROTEIN (MFP) FAMILY PROTEIN"/>
    <property type="match status" value="1"/>
</dbReference>
<evidence type="ECO:0000256" key="10">
    <source>
        <dbReference type="SAM" id="Coils"/>
    </source>
</evidence>
<keyword evidence="8" id="KW-0472">Membrane</keyword>
<feature type="domain" description="AprE-like beta-barrel" evidence="12">
    <location>
        <begin position="306"/>
        <end position="394"/>
    </location>
</feature>
<evidence type="ECO:0000313" key="14">
    <source>
        <dbReference type="Proteomes" id="UP000060787"/>
    </source>
</evidence>
<gene>
    <name evidence="13" type="ORF">LA76x_0462</name>
</gene>
<dbReference type="PROSITE" id="PS00543">
    <property type="entry name" value="HLYD_FAMILY"/>
    <property type="match status" value="1"/>
</dbReference>
<keyword evidence="7" id="KW-1133">Transmembrane helix</keyword>
<organism evidence="13 14">
    <name type="scientific">Lysobacter antibioticus</name>
    <dbReference type="NCBI Taxonomy" id="84531"/>
    <lineage>
        <taxon>Bacteria</taxon>
        <taxon>Pseudomonadati</taxon>
        <taxon>Pseudomonadota</taxon>
        <taxon>Gammaproteobacteria</taxon>
        <taxon>Lysobacterales</taxon>
        <taxon>Lysobacteraceae</taxon>
        <taxon>Lysobacter</taxon>
    </lineage>
</organism>
<dbReference type="AlphaFoldDB" id="A0A0S2F4Z4"/>
<dbReference type="STRING" id="84531.LA76x_0462"/>
<dbReference type="Proteomes" id="UP000060787">
    <property type="component" value="Chromosome"/>
</dbReference>
<keyword evidence="3 9" id="KW-0813">Transport</keyword>
<comment type="similarity">
    <text evidence="2 9">Belongs to the membrane fusion protein (MFP) (TC 8.A.1) family.</text>
</comment>
<evidence type="ECO:0000256" key="9">
    <source>
        <dbReference type="RuleBase" id="RU365093"/>
    </source>
</evidence>
<dbReference type="PRINTS" id="PR01490">
    <property type="entry name" value="RTXTOXIND"/>
</dbReference>
<dbReference type="InterPro" id="IPR006144">
    <property type="entry name" value="Secretion_HlyD_CS"/>
</dbReference>
<evidence type="ECO:0000256" key="3">
    <source>
        <dbReference type="ARBA" id="ARBA00022448"/>
    </source>
</evidence>